<reference evidence="2" key="2">
    <citation type="submission" date="2023-11" db="UniProtKB">
        <authorList>
            <consortium name="WormBaseParasite"/>
        </authorList>
    </citation>
    <scope>IDENTIFICATION</scope>
</reference>
<evidence type="ECO:0000313" key="2">
    <source>
        <dbReference type="WBParaSite" id="TREG1_24420.1"/>
    </source>
</evidence>
<name>A0A183VKS3_TRIRE</name>
<sequence length="82" mass="9524">MSSYRGWIRGVPIIGTIIVSAYGIAFTWDYVIKKRELSSAVPNLDEAYVLQFYKGVSESTGKEEWKNKRVYRPWEDENNTKS</sequence>
<reference evidence="1" key="1">
    <citation type="submission" date="2022-06" db="EMBL/GenBank/DDBJ databases">
        <authorList>
            <person name="Berger JAMES D."/>
            <person name="Berger JAMES D."/>
        </authorList>
    </citation>
    <scope>NUCLEOTIDE SEQUENCE [LARGE SCALE GENOMIC DNA]</scope>
</reference>
<accession>A0A183VKS3</accession>
<protein>
    <submittedName>
        <fullName evidence="2">Cytochrome c oxidase assembly protein COX16 homolog, mitochondrial</fullName>
    </submittedName>
</protein>
<dbReference type="WBParaSite" id="TREG1_24420.1">
    <property type="protein sequence ID" value="TREG1_24420.1"/>
    <property type="gene ID" value="TREG1_24420"/>
</dbReference>
<proteinExistence type="predicted"/>
<keyword evidence="1" id="KW-1185">Reference proteome</keyword>
<dbReference type="Proteomes" id="UP000050795">
    <property type="component" value="Unassembled WGS sequence"/>
</dbReference>
<dbReference type="OrthoDB" id="6227311at2759"/>
<evidence type="ECO:0000313" key="1">
    <source>
        <dbReference type="Proteomes" id="UP000050795"/>
    </source>
</evidence>
<dbReference type="AlphaFoldDB" id="A0A183VKS3"/>
<organism evidence="1 2">
    <name type="scientific">Trichobilharzia regenti</name>
    <name type="common">Nasal bird schistosome</name>
    <dbReference type="NCBI Taxonomy" id="157069"/>
    <lineage>
        <taxon>Eukaryota</taxon>
        <taxon>Metazoa</taxon>
        <taxon>Spiralia</taxon>
        <taxon>Lophotrochozoa</taxon>
        <taxon>Platyhelminthes</taxon>
        <taxon>Trematoda</taxon>
        <taxon>Digenea</taxon>
        <taxon>Strigeidida</taxon>
        <taxon>Schistosomatoidea</taxon>
        <taxon>Schistosomatidae</taxon>
        <taxon>Trichobilharzia</taxon>
    </lineage>
</organism>